<dbReference type="EMBL" id="CDPU01000013">
    <property type="protein sequence ID" value="CEO49279.1"/>
    <property type="molecule type" value="Genomic_DNA"/>
</dbReference>
<accession>A0A0B7JWC3</accession>
<protein>
    <submittedName>
        <fullName evidence="1">Uncharacterized protein</fullName>
    </submittedName>
</protein>
<organism evidence="1">
    <name type="scientific">Bionectria ochroleuca</name>
    <name type="common">Gliocladium roseum</name>
    <dbReference type="NCBI Taxonomy" id="29856"/>
    <lineage>
        <taxon>Eukaryota</taxon>
        <taxon>Fungi</taxon>
        <taxon>Dikarya</taxon>
        <taxon>Ascomycota</taxon>
        <taxon>Pezizomycotina</taxon>
        <taxon>Sordariomycetes</taxon>
        <taxon>Hypocreomycetidae</taxon>
        <taxon>Hypocreales</taxon>
        <taxon>Bionectriaceae</taxon>
        <taxon>Clonostachys</taxon>
    </lineage>
</organism>
<reference evidence="1" key="1">
    <citation type="submission" date="2015-01" db="EMBL/GenBank/DDBJ databases">
        <authorList>
            <person name="Durling Mikael"/>
        </authorList>
    </citation>
    <scope>NUCLEOTIDE SEQUENCE</scope>
</reference>
<dbReference type="AlphaFoldDB" id="A0A0B7JWC3"/>
<evidence type="ECO:0000313" key="1">
    <source>
        <dbReference type="EMBL" id="CEO49279.1"/>
    </source>
</evidence>
<gene>
    <name evidence="1" type="ORF">BN869_000005336_1</name>
</gene>
<name>A0A0B7JWC3_BIOOC</name>
<sequence length="61" mass="6571">MHSGSSRSPVQAHGLAAKDGPYRNAITAATYERLVPFTRGLDADALPERAVLVHTARSNRL</sequence>
<proteinExistence type="predicted"/>